<sequence>MPKLINHGRRREEIAEATWRVIHSSGISGVSIRTVAAEAGLSTGSIRHVFPSRADLITHAMELVGLRAWDRISRHFEEADPRARATRVIHELLPLDPERRIEMEANIALIAEAPASDQVREARDASYAAVRFACRRVVENLRGAAPAPPGTDLDKDASALHALVDGLALHLLINPDPKFRENALRALEDALDALCEHPLPTPEHERIAAPPPQTRRHERVDGAAGAVRGTRLRNNTGPSRSKGASC</sequence>
<dbReference type="Pfam" id="PF13977">
    <property type="entry name" value="TetR_C_6"/>
    <property type="match status" value="1"/>
</dbReference>
<reference evidence="8" key="1">
    <citation type="submission" date="2020-04" db="EMBL/GenBank/DDBJ databases">
        <title>Deep metagenomics examines the oral microbiome during advanced dental caries in children, revealing novel taxa and co-occurrences with host molecules.</title>
        <authorList>
            <person name="Baker J.L."/>
            <person name="Morton J.T."/>
            <person name="Dinis M."/>
            <person name="Alvarez R."/>
            <person name="Tran N.C."/>
            <person name="Knight R."/>
            <person name="Edlund A."/>
        </authorList>
    </citation>
    <scope>NUCLEOTIDE SEQUENCE</scope>
    <source>
        <strain evidence="8">JCVI_32_bin.64</strain>
    </source>
</reference>
<dbReference type="SUPFAM" id="SSF48498">
    <property type="entry name" value="Tetracyclin repressor-like, C-terminal domain"/>
    <property type="match status" value="1"/>
</dbReference>
<keyword evidence="2" id="KW-0805">Transcription regulation</keyword>
<evidence type="ECO:0000256" key="6">
    <source>
        <dbReference type="SAM" id="MobiDB-lite"/>
    </source>
</evidence>
<dbReference type="Gene3D" id="1.10.357.10">
    <property type="entry name" value="Tetracycline Repressor, domain 2"/>
    <property type="match status" value="1"/>
</dbReference>
<evidence type="ECO:0000313" key="9">
    <source>
        <dbReference type="Proteomes" id="UP000718630"/>
    </source>
</evidence>
<keyword evidence="4" id="KW-0804">Transcription</keyword>
<evidence type="ECO:0000256" key="2">
    <source>
        <dbReference type="ARBA" id="ARBA00023015"/>
    </source>
</evidence>
<dbReference type="SUPFAM" id="SSF46689">
    <property type="entry name" value="Homeodomain-like"/>
    <property type="match status" value="1"/>
</dbReference>
<feature type="domain" description="HTH tetR-type" evidence="7">
    <location>
        <begin position="8"/>
        <end position="68"/>
    </location>
</feature>
<feature type="region of interest" description="Disordered" evidence="6">
    <location>
        <begin position="200"/>
        <end position="246"/>
    </location>
</feature>
<dbReference type="AlphaFoldDB" id="A0A929MZ92"/>
<gene>
    <name evidence="8" type="ORF">HXK03_03645</name>
</gene>
<evidence type="ECO:0000259" key="7">
    <source>
        <dbReference type="PROSITE" id="PS50977"/>
    </source>
</evidence>
<dbReference type="PANTHER" id="PTHR30055">
    <property type="entry name" value="HTH-TYPE TRANSCRIPTIONAL REGULATOR RUTR"/>
    <property type="match status" value="1"/>
</dbReference>
<dbReference type="PROSITE" id="PS50977">
    <property type="entry name" value="HTH_TETR_2"/>
    <property type="match status" value="1"/>
</dbReference>
<dbReference type="GO" id="GO:0000976">
    <property type="term" value="F:transcription cis-regulatory region binding"/>
    <property type="evidence" value="ECO:0007669"/>
    <property type="project" value="TreeGrafter"/>
</dbReference>
<accession>A0A929MZ92</accession>
<evidence type="ECO:0000256" key="3">
    <source>
        <dbReference type="ARBA" id="ARBA00023125"/>
    </source>
</evidence>
<dbReference type="PANTHER" id="PTHR30055:SF226">
    <property type="entry name" value="HTH-TYPE TRANSCRIPTIONAL REGULATOR PKSA"/>
    <property type="match status" value="1"/>
</dbReference>
<feature type="compositionally biased region" description="Polar residues" evidence="6">
    <location>
        <begin position="232"/>
        <end position="246"/>
    </location>
</feature>
<organism evidence="8 9">
    <name type="scientific">Schaalia georgiae</name>
    <dbReference type="NCBI Taxonomy" id="52768"/>
    <lineage>
        <taxon>Bacteria</taxon>
        <taxon>Bacillati</taxon>
        <taxon>Actinomycetota</taxon>
        <taxon>Actinomycetes</taxon>
        <taxon>Actinomycetales</taxon>
        <taxon>Actinomycetaceae</taxon>
        <taxon>Schaalia</taxon>
    </lineage>
</organism>
<keyword evidence="3 5" id="KW-0238">DNA-binding</keyword>
<dbReference type="EMBL" id="JABZFZ010000140">
    <property type="protein sequence ID" value="MBF0939954.1"/>
    <property type="molecule type" value="Genomic_DNA"/>
</dbReference>
<dbReference type="InterPro" id="IPR001647">
    <property type="entry name" value="HTH_TetR"/>
</dbReference>
<protein>
    <submittedName>
        <fullName evidence="8">TetR family transcriptional regulator</fullName>
    </submittedName>
</protein>
<dbReference type="Pfam" id="PF00440">
    <property type="entry name" value="TetR_N"/>
    <property type="match status" value="1"/>
</dbReference>
<dbReference type="InterPro" id="IPR009057">
    <property type="entry name" value="Homeodomain-like_sf"/>
</dbReference>
<dbReference type="GO" id="GO:0003700">
    <property type="term" value="F:DNA-binding transcription factor activity"/>
    <property type="evidence" value="ECO:0007669"/>
    <property type="project" value="TreeGrafter"/>
</dbReference>
<feature type="DNA-binding region" description="H-T-H motif" evidence="5">
    <location>
        <begin position="31"/>
        <end position="50"/>
    </location>
</feature>
<dbReference type="InterPro" id="IPR050109">
    <property type="entry name" value="HTH-type_TetR-like_transc_reg"/>
</dbReference>
<dbReference type="Proteomes" id="UP000718630">
    <property type="component" value="Unassembled WGS sequence"/>
</dbReference>
<proteinExistence type="predicted"/>
<evidence type="ECO:0000256" key="1">
    <source>
        <dbReference type="ARBA" id="ARBA00022491"/>
    </source>
</evidence>
<dbReference type="InterPro" id="IPR036271">
    <property type="entry name" value="Tet_transcr_reg_TetR-rel_C_sf"/>
</dbReference>
<keyword evidence="1" id="KW-0678">Repressor</keyword>
<comment type="caution">
    <text evidence="8">The sequence shown here is derived from an EMBL/GenBank/DDBJ whole genome shotgun (WGS) entry which is preliminary data.</text>
</comment>
<dbReference type="InterPro" id="IPR039538">
    <property type="entry name" value="BetI_C"/>
</dbReference>
<name>A0A929MZ92_9ACTO</name>
<evidence type="ECO:0000256" key="4">
    <source>
        <dbReference type="ARBA" id="ARBA00023163"/>
    </source>
</evidence>
<evidence type="ECO:0000256" key="5">
    <source>
        <dbReference type="PROSITE-ProRule" id="PRU00335"/>
    </source>
</evidence>
<evidence type="ECO:0000313" key="8">
    <source>
        <dbReference type="EMBL" id="MBF0939954.1"/>
    </source>
</evidence>